<name>A0ACC0Q218_RHOML</name>
<evidence type="ECO:0000313" key="2">
    <source>
        <dbReference type="Proteomes" id="UP001062846"/>
    </source>
</evidence>
<gene>
    <name evidence="1" type="ORF">RHMOL_Rhmol01G0122900</name>
</gene>
<accession>A0ACC0Q218</accession>
<organism evidence="1 2">
    <name type="scientific">Rhododendron molle</name>
    <name type="common">Chinese azalea</name>
    <name type="synonym">Azalea mollis</name>
    <dbReference type="NCBI Taxonomy" id="49168"/>
    <lineage>
        <taxon>Eukaryota</taxon>
        <taxon>Viridiplantae</taxon>
        <taxon>Streptophyta</taxon>
        <taxon>Embryophyta</taxon>
        <taxon>Tracheophyta</taxon>
        <taxon>Spermatophyta</taxon>
        <taxon>Magnoliopsida</taxon>
        <taxon>eudicotyledons</taxon>
        <taxon>Gunneridae</taxon>
        <taxon>Pentapetalae</taxon>
        <taxon>asterids</taxon>
        <taxon>Ericales</taxon>
        <taxon>Ericaceae</taxon>
        <taxon>Ericoideae</taxon>
        <taxon>Rhodoreae</taxon>
        <taxon>Rhododendron</taxon>
    </lineage>
</organism>
<keyword evidence="2" id="KW-1185">Reference proteome</keyword>
<evidence type="ECO:0000313" key="1">
    <source>
        <dbReference type="EMBL" id="KAI8571476.1"/>
    </source>
</evidence>
<proteinExistence type="predicted"/>
<dbReference type="Proteomes" id="UP001062846">
    <property type="component" value="Chromosome 1"/>
</dbReference>
<reference evidence="1" key="1">
    <citation type="submission" date="2022-02" db="EMBL/GenBank/DDBJ databases">
        <title>Plant Genome Project.</title>
        <authorList>
            <person name="Zhang R.-G."/>
        </authorList>
    </citation>
    <scope>NUCLEOTIDE SEQUENCE</scope>
    <source>
        <strain evidence="1">AT1</strain>
    </source>
</reference>
<comment type="caution">
    <text evidence="1">The sequence shown here is derived from an EMBL/GenBank/DDBJ whole genome shotgun (WGS) entry which is preliminary data.</text>
</comment>
<dbReference type="EMBL" id="CM046388">
    <property type="protein sequence ID" value="KAI8571476.1"/>
    <property type="molecule type" value="Genomic_DNA"/>
</dbReference>
<protein>
    <submittedName>
        <fullName evidence="1">Uncharacterized protein</fullName>
    </submittedName>
</protein>
<sequence>MESEIAGSPWNNVKRNNLKWLVAVAAGKYLRNDGNYQRRASEDGNYLRNEERYLQMQYRA</sequence>